<name>A0A1I8JM25_9PLAT</name>
<keyword evidence="1" id="KW-1133">Transmembrane helix</keyword>
<proteinExistence type="predicted"/>
<keyword evidence="1" id="KW-0472">Membrane</keyword>
<evidence type="ECO:0000313" key="2">
    <source>
        <dbReference type="Proteomes" id="UP000095280"/>
    </source>
</evidence>
<organism evidence="2 3">
    <name type="scientific">Macrostomum lignano</name>
    <dbReference type="NCBI Taxonomy" id="282301"/>
    <lineage>
        <taxon>Eukaryota</taxon>
        <taxon>Metazoa</taxon>
        <taxon>Spiralia</taxon>
        <taxon>Lophotrochozoa</taxon>
        <taxon>Platyhelminthes</taxon>
        <taxon>Rhabditophora</taxon>
        <taxon>Macrostomorpha</taxon>
        <taxon>Macrostomida</taxon>
        <taxon>Macrostomidae</taxon>
        <taxon>Macrostomum</taxon>
    </lineage>
</organism>
<evidence type="ECO:0000313" key="3">
    <source>
        <dbReference type="WBParaSite" id="maker-uti_cns_0049177-snap-gene-0.3-mRNA-1"/>
    </source>
</evidence>
<dbReference type="WBParaSite" id="maker-uti_cns_0049177-snap-gene-0.3-mRNA-1">
    <property type="protein sequence ID" value="maker-uti_cns_0049177-snap-gene-0.3-mRNA-1"/>
    <property type="gene ID" value="maker-uti_cns_0049177-snap-gene-0.3"/>
</dbReference>
<accession>A0A1I8JM25</accession>
<reference evidence="3" key="1">
    <citation type="submission" date="2016-11" db="UniProtKB">
        <authorList>
            <consortium name="WormBaseParasite"/>
        </authorList>
    </citation>
    <scope>IDENTIFICATION</scope>
</reference>
<dbReference type="Proteomes" id="UP000095280">
    <property type="component" value="Unplaced"/>
</dbReference>
<feature type="transmembrane region" description="Helical" evidence="1">
    <location>
        <begin position="127"/>
        <end position="147"/>
    </location>
</feature>
<keyword evidence="2" id="KW-1185">Reference proteome</keyword>
<keyword evidence="1" id="KW-0812">Transmembrane</keyword>
<dbReference type="AlphaFoldDB" id="A0A1I8JM25"/>
<protein>
    <submittedName>
        <fullName evidence="3">SH3 domain-containing protein</fullName>
    </submittedName>
</protein>
<evidence type="ECO:0000256" key="1">
    <source>
        <dbReference type="SAM" id="Phobius"/>
    </source>
</evidence>
<feature type="transmembrane region" description="Helical" evidence="1">
    <location>
        <begin position="288"/>
        <end position="313"/>
    </location>
</feature>
<sequence length="622" mass="66062">LALDAAGAEARCATVVQNAAFDVVPGAQLHPVSHEGHGAASTAETDWGAAAFAHALRQVAAELVRAAEERHDAAAEVLAAGQESGVPFAQLRRVHRSSSHRVGLLARLSNHWVYSLGLHAIGMRLTWLVAGVLLAAVLLMATSADAARSRARFSYRSRARFSYRSRARFSYRSRTRFRYSRSRRYSRYSYIGPIYSRRLSPSLMGPVYFGYASRYPMYFNYRRGSSAHGFGEVCTNHLALSNGSYAGTFHCPFLPDEPRSWTKCCGFDGEGFCCDPDYNDSWKLAVGLGAAAILAIIGGVLLALGLLIALLVYCCCCSKKRGGSGGAGASAAAAGSSKEPVGVTNPVKPPYPTMEYGTATAISAPVLGSELAGGEERVGERPEKPGLAAQPALLNQLVEHVAGLEQLNIGELGVPAVHDELGGVQAHVVGQLDGAHGVAGAQPHGRVDVLGSGVAAFQHADGLGEGTSRRFTMKPGVSLQGTADLPRLRLNSSSWLKAASVMSGVANHLHQAHDRDRVEEVQPAECRPGVETSASSAMPKELVLEANRQPAGAVESSWRSADLAASAADWLVARLAIVLDTSCLASSGRSFSCFLATRSRLVWMLCTALPSNCSFRSTRVTW</sequence>